<evidence type="ECO:0000256" key="1">
    <source>
        <dbReference type="ARBA" id="ARBA00004651"/>
    </source>
</evidence>
<keyword evidence="5 7" id="KW-1133">Transmembrane helix</keyword>
<evidence type="ECO:0000256" key="8">
    <source>
        <dbReference type="SAM" id="MobiDB-lite"/>
    </source>
</evidence>
<feature type="transmembrane region" description="Helical" evidence="7">
    <location>
        <begin position="134"/>
        <end position="155"/>
    </location>
</feature>
<keyword evidence="11" id="KW-1185">Reference proteome</keyword>
<evidence type="ECO:0000256" key="2">
    <source>
        <dbReference type="ARBA" id="ARBA00010792"/>
    </source>
</evidence>
<protein>
    <submittedName>
        <fullName evidence="10">DedA family protein</fullName>
    </submittedName>
</protein>
<feature type="transmembrane region" description="Helical" evidence="7">
    <location>
        <begin position="97"/>
        <end position="114"/>
    </location>
</feature>
<evidence type="ECO:0000256" key="6">
    <source>
        <dbReference type="ARBA" id="ARBA00023136"/>
    </source>
</evidence>
<evidence type="ECO:0000256" key="4">
    <source>
        <dbReference type="ARBA" id="ARBA00022692"/>
    </source>
</evidence>
<evidence type="ECO:0000259" key="9">
    <source>
        <dbReference type="Pfam" id="PF09335"/>
    </source>
</evidence>
<evidence type="ECO:0000313" key="10">
    <source>
        <dbReference type="EMBL" id="MDY8108557.1"/>
    </source>
</evidence>
<dbReference type="InterPro" id="IPR032816">
    <property type="entry name" value="VTT_dom"/>
</dbReference>
<name>A0ABU5HZJ6_9HYPH</name>
<dbReference type="InterPro" id="IPR032818">
    <property type="entry name" value="DedA-like"/>
</dbReference>
<comment type="subcellular location">
    <subcellularLocation>
        <location evidence="1 7">Cell membrane</location>
        <topology evidence="1 7">Multi-pass membrane protein</topology>
    </subcellularLocation>
</comment>
<accession>A0ABU5HZJ6</accession>
<dbReference type="PANTHER" id="PTHR30353:SF15">
    <property type="entry name" value="INNER MEMBRANE PROTEIN YABI"/>
    <property type="match status" value="1"/>
</dbReference>
<dbReference type="PANTHER" id="PTHR30353">
    <property type="entry name" value="INNER MEMBRANE PROTEIN DEDA-RELATED"/>
    <property type="match status" value="1"/>
</dbReference>
<feature type="domain" description="VTT" evidence="9">
    <location>
        <begin position="26"/>
        <end position="147"/>
    </location>
</feature>
<proteinExistence type="inferred from homology"/>
<feature type="transmembrane region" description="Helical" evidence="7">
    <location>
        <begin position="7"/>
        <end position="26"/>
    </location>
</feature>
<sequence>MIGFLTQYGYGFILLVVLLESVALPVPGESLVIAAGMLASRGDLDIVLVLGAAFVGSILGDNIGYAVGRRYGRRAIVRWGGKVGFGQDKLKLVETKFRSYGFVIVLIARFVFILRQLNGFVAGMMRMPWPQFLLYNSISAALWTAAYGLTAFYFGKALELFLEEQSTWLILLISGSVCAIGMFGTYKVLFDEKPGAATETGTATETEDEPGKIARP</sequence>
<keyword evidence="4 7" id="KW-0812">Transmembrane</keyword>
<dbReference type="RefSeq" id="WP_322186031.1">
    <property type="nucleotide sequence ID" value="NZ_JAXLPB010000002.1"/>
</dbReference>
<dbReference type="Proteomes" id="UP001294412">
    <property type="component" value="Unassembled WGS sequence"/>
</dbReference>
<evidence type="ECO:0000256" key="5">
    <source>
        <dbReference type="ARBA" id="ARBA00022989"/>
    </source>
</evidence>
<comment type="caution">
    <text evidence="10">The sequence shown here is derived from an EMBL/GenBank/DDBJ whole genome shotgun (WGS) entry which is preliminary data.</text>
</comment>
<comment type="similarity">
    <text evidence="2 7">Belongs to the DedA family.</text>
</comment>
<feature type="transmembrane region" description="Helical" evidence="7">
    <location>
        <begin position="167"/>
        <end position="186"/>
    </location>
</feature>
<feature type="region of interest" description="Disordered" evidence="8">
    <location>
        <begin position="196"/>
        <end position="216"/>
    </location>
</feature>
<gene>
    <name evidence="10" type="ORF">U0C82_05235</name>
</gene>
<reference evidence="10 11" key="1">
    <citation type="submission" date="2023-12" db="EMBL/GenBank/DDBJ databases">
        <title>Description of Novel Strain Fulvimarina sp. 2208YS6-2-32 isolated from Uroteuthis (Photololigo) edulis.</title>
        <authorList>
            <person name="Park J.-S."/>
        </authorList>
    </citation>
    <scope>NUCLEOTIDE SEQUENCE [LARGE SCALE GENOMIC DNA]</scope>
    <source>
        <strain evidence="10 11">2208YS6-2-32</strain>
    </source>
</reference>
<keyword evidence="3 7" id="KW-1003">Cell membrane</keyword>
<evidence type="ECO:0000256" key="7">
    <source>
        <dbReference type="RuleBase" id="RU367016"/>
    </source>
</evidence>
<keyword evidence="6 7" id="KW-0472">Membrane</keyword>
<dbReference type="EMBL" id="JAXLPB010000002">
    <property type="protein sequence ID" value="MDY8108557.1"/>
    <property type="molecule type" value="Genomic_DNA"/>
</dbReference>
<dbReference type="Pfam" id="PF09335">
    <property type="entry name" value="VTT_dom"/>
    <property type="match status" value="1"/>
</dbReference>
<evidence type="ECO:0000313" key="11">
    <source>
        <dbReference type="Proteomes" id="UP001294412"/>
    </source>
</evidence>
<evidence type="ECO:0000256" key="3">
    <source>
        <dbReference type="ARBA" id="ARBA00022475"/>
    </source>
</evidence>
<organism evidence="10 11">
    <name type="scientific">Fulvimarina uroteuthidis</name>
    <dbReference type="NCBI Taxonomy" id="3098149"/>
    <lineage>
        <taxon>Bacteria</taxon>
        <taxon>Pseudomonadati</taxon>
        <taxon>Pseudomonadota</taxon>
        <taxon>Alphaproteobacteria</taxon>
        <taxon>Hyphomicrobiales</taxon>
        <taxon>Aurantimonadaceae</taxon>
        <taxon>Fulvimarina</taxon>
    </lineage>
</organism>
<feature type="transmembrane region" description="Helical" evidence="7">
    <location>
        <begin position="46"/>
        <end position="68"/>
    </location>
</feature>